<dbReference type="Pfam" id="PF07336">
    <property type="entry name" value="ABATE"/>
    <property type="match status" value="1"/>
</dbReference>
<dbReference type="InterPro" id="IPR023286">
    <property type="entry name" value="ABATE_dom_sf"/>
</dbReference>
<proteinExistence type="predicted"/>
<comment type="caution">
    <text evidence="2">The sequence shown here is derived from an EMBL/GenBank/DDBJ whole genome shotgun (WGS) entry which is preliminary data.</text>
</comment>
<dbReference type="SUPFAM" id="SSF160904">
    <property type="entry name" value="Jann2411-like"/>
    <property type="match status" value="1"/>
</dbReference>
<evidence type="ECO:0000313" key="3">
    <source>
        <dbReference type="Proteomes" id="UP000249915"/>
    </source>
</evidence>
<feature type="domain" description="Zinc finger CGNR" evidence="1">
    <location>
        <begin position="143"/>
        <end position="181"/>
    </location>
</feature>
<sequence>MLGEPLPIELGNTAYAARGRPLDGLLSREHLAAWLRDTRPRLALPLADTDITGVAEDDLATARHLRDAIRSLAAAAVDQRQADRDAVAVLNRTAGRTPRWRELRTDPEPHTVVCTDGRPVAAVLAELAEDAVTLFTGPMHHELRACQGPGCRLFFVRDNPRRAWCSAGCGNRARAARHYARTQRSA</sequence>
<dbReference type="Gene3D" id="1.10.3300.10">
    <property type="entry name" value="Jann2411-like domain"/>
    <property type="match status" value="1"/>
</dbReference>
<dbReference type="InterPro" id="IPR010852">
    <property type="entry name" value="ABATE"/>
</dbReference>
<dbReference type="AlphaFoldDB" id="A0A2V4AJ63"/>
<dbReference type="Pfam" id="PF11706">
    <property type="entry name" value="zf-CGNR"/>
    <property type="match status" value="1"/>
</dbReference>
<organism evidence="2 3">
    <name type="scientific">Prauserella muralis</name>
    <dbReference type="NCBI Taxonomy" id="588067"/>
    <lineage>
        <taxon>Bacteria</taxon>
        <taxon>Bacillati</taxon>
        <taxon>Actinomycetota</taxon>
        <taxon>Actinomycetes</taxon>
        <taxon>Pseudonocardiales</taxon>
        <taxon>Pseudonocardiaceae</taxon>
        <taxon>Prauserella</taxon>
    </lineage>
</organism>
<evidence type="ECO:0000259" key="1">
    <source>
        <dbReference type="Pfam" id="PF11706"/>
    </source>
</evidence>
<dbReference type="InterPro" id="IPR021005">
    <property type="entry name" value="Znf_CGNR"/>
</dbReference>
<dbReference type="PANTHER" id="PTHR35525">
    <property type="entry name" value="BLL6575 PROTEIN"/>
    <property type="match status" value="1"/>
</dbReference>
<name>A0A2V4AJ63_9PSEU</name>
<protein>
    <recommendedName>
        <fullName evidence="1">Zinc finger CGNR domain-containing protein</fullName>
    </recommendedName>
</protein>
<gene>
    <name evidence="2" type="ORF">BAY60_28980</name>
</gene>
<dbReference type="PANTHER" id="PTHR35525:SF3">
    <property type="entry name" value="BLL6575 PROTEIN"/>
    <property type="match status" value="1"/>
</dbReference>
<dbReference type="EMBL" id="MASW01000007">
    <property type="protein sequence ID" value="PXY19640.1"/>
    <property type="molecule type" value="Genomic_DNA"/>
</dbReference>
<dbReference type="Proteomes" id="UP000249915">
    <property type="component" value="Unassembled WGS sequence"/>
</dbReference>
<accession>A0A2V4AJ63</accession>
<reference evidence="2 3" key="1">
    <citation type="submission" date="2016-07" db="EMBL/GenBank/DDBJ databases">
        <title>Draft genome sequence of Prauserella muralis DSM 45305, isolated from a mould-covered wall in an indoor environment.</title>
        <authorList>
            <person name="Ruckert C."/>
            <person name="Albersmeier A."/>
            <person name="Jiang C.-L."/>
            <person name="Jiang Y."/>
            <person name="Kalinowski J."/>
            <person name="Schneider O."/>
            <person name="Winkler A."/>
            <person name="Zotchev S.B."/>
        </authorList>
    </citation>
    <scope>NUCLEOTIDE SEQUENCE [LARGE SCALE GENOMIC DNA]</scope>
    <source>
        <strain evidence="2 3">DSM 45305</strain>
    </source>
</reference>
<keyword evidence="3" id="KW-1185">Reference proteome</keyword>
<evidence type="ECO:0000313" key="2">
    <source>
        <dbReference type="EMBL" id="PXY19640.1"/>
    </source>
</evidence>